<dbReference type="PANTHER" id="PTHR12822">
    <property type="entry name" value="PROTEIN YIPF"/>
    <property type="match status" value="1"/>
</dbReference>
<dbReference type="Proteomes" id="UP000284702">
    <property type="component" value="Unassembled WGS sequence"/>
</dbReference>
<feature type="transmembrane region" description="Helical" evidence="1">
    <location>
        <begin position="110"/>
        <end position="131"/>
    </location>
</feature>
<keyword evidence="1" id="KW-0812">Transmembrane</keyword>
<protein>
    <recommendedName>
        <fullName evidence="4">Protein YIPF</fullName>
    </recommendedName>
</protein>
<evidence type="ECO:0000313" key="2">
    <source>
        <dbReference type="EMBL" id="RQM20414.1"/>
    </source>
</evidence>
<dbReference type="AlphaFoldDB" id="A0A3R7YHI7"/>
<comment type="caution">
    <text evidence="2">The sequence shown here is derived from an EMBL/GenBank/DDBJ whole genome shotgun (WGS) entry which is preliminary data.</text>
</comment>
<dbReference type="InterPro" id="IPR039765">
    <property type="entry name" value="Yip5/YIPF1/YIPF2"/>
</dbReference>
<sequence length="267" mass="29713">MALNAPDAYGPFWISATLVFCLASCSNIASWLDHTGDPTLWSYDFSRVATAMTIVGLYLLGLPVVLWGVGKYWAVPLPLSFLICLYGYSLTVFLPVMFICTAPADAVDWVAMLISMAWSCYFLLINVWGYAAEYLSKEKLLPFLSFIGYDDEVDVPLHMLEDLGIEFEFEMDTESMSRAYFECAAEGNVETLRFLLSSDVHGELLNSVDVDGFSALMIAAAVASQRRCQSADIRAEERSPSLRRQGTYILSSPSHILLPKEGLSLRF</sequence>
<reference evidence="2" key="1">
    <citation type="submission" date="2018-07" db="EMBL/GenBank/DDBJ databases">
        <title>Annotation of Aphanomyces astaci genome assembly.</title>
        <authorList>
            <person name="Studholme D.J."/>
        </authorList>
    </citation>
    <scope>NUCLEOTIDE SEQUENCE [LARGE SCALE GENOMIC DNA]</scope>
    <source>
        <strain evidence="2">Pc</strain>
    </source>
</reference>
<dbReference type="EMBL" id="MZMZ02003891">
    <property type="protein sequence ID" value="RQM20414.1"/>
    <property type="molecule type" value="Genomic_DNA"/>
</dbReference>
<feature type="transmembrane region" description="Helical" evidence="1">
    <location>
        <begin position="12"/>
        <end position="32"/>
    </location>
</feature>
<feature type="transmembrane region" description="Helical" evidence="1">
    <location>
        <begin position="81"/>
        <end position="104"/>
    </location>
</feature>
<name>A0A3R7YHI7_APHAT</name>
<dbReference type="PANTHER" id="PTHR12822:SF2">
    <property type="entry name" value="PROTEIN YIPF"/>
    <property type="match status" value="1"/>
</dbReference>
<dbReference type="GO" id="GO:0005794">
    <property type="term" value="C:Golgi apparatus"/>
    <property type="evidence" value="ECO:0007669"/>
    <property type="project" value="InterPro"/>
</dbReference>
<dbReference type="VEuPathDB" id="FungiDB:H257_04974"/>
<accession>A0A3R7YHI7</accession>
<evidence type="ECO:0000256" key="1">
    <source>
        <dbReference type="SAM" id="Phobius"/>
    </source>
</evidence>
<evidence type="ECO:0000313" key="3">
    <source>
        <dbReference type="Proteomes" id="UP000284702"/>
    </source>
</evidence>
<proteinExistence type="predicted"/>
<keyword evidence="3" id="KW-1185">Reference proteome</keyword>
<keyword evidence="1" id="KW-0472">Membrane</keyword>
<evidence type="ECO:0008006" key="4">
    <source>
        <dbReference type="Google" id="ProtNLM"/>
    </source>
</evidence>
<dbReference type="VEuPathDB" id="FungiDB:H257_10162"/>
<dbReference type="GO" id="GO:0016192">
    <property type="term" value="P:vesicle-mediated transport"/>
    <property type="evidence" value="ECO:0007669"/>
    <property type="project" value="InterPro"/>
</dbReference>
<organism evidence="2 3">
    <name type="scientific">Aphanomyces astaci</name>
    <name type="common">Crayfish plague agent</name>
    <dbReference type="NCBI Taxonomy" id="112090"/>
    <lineage>
        <taxon>Eukaryota</taxon>
        <taxon>Sar</taxon>
        <taxon>Stramenopiles</taxon>
        <taxon>Oomycota</taxon>
        <taxon>Saprolegniomycetes</taxon>
        <taxon>Saprolegniales</taxon>
        <taxon>Verrucalvaceae</taxon>
        <taxon>Aphanomyces</taxon>
    </lineage>
</organism>
<feature type="transmembrane region" description="Helical" evidence="1">
    <location>
        <begin position="48"/>
        <end position="69"/>
    </location>
</feature>
<keyword evidence="1" id="KW-1133">Transmembrane helix</keyword>
<dbReference type="GO" id="GO:0031267">
    <property type="term" value="F:small GTPase binding"/>
    <property type="evidence" value="ECO:0007669"/>
    <property type="project" value="InterPro"/>
</dbReference>
<gene>
    <name evidence="2" type="ORF">B5M09_010575</name>
</gene>